<organism evidence="6 7">
    <name type="scientific">Nocardiopsis coralli</name>
    <dbReference type="NCBI Taxonomy" id="2772213"/>
    <lineage>
        <taxon>Bacteria</taxon>
        <taxon>Bacillati</taxon>
        <taxon>Actinomycetota</taxon>
        <taxon>Actinomycetes</taxon>
        <taxon>Streptosporangiales</taxon>
        <taxon>Nocardiopsidaceae</taxon>
        <taxon>Nocardiopsis</taxon>
    </lineage>
</organism>
<name>A0ABR9P3N1_9ACTN</name>
<protein>
    <submittedName>
        <fullName evidence="6">MerR family transcriptional regulator</fullName>
    </submittedName>
</protein>
<dbReference type="PRINTS" id="PR00040">
    <property type="entry name" value="HTHMERR"/>
</dbReference>
<dbReference type="Proteomes" id="UP000806528">
    <property type="component" value="Unassembled WGS sequence"/>
</dbReference>
<feature type="domain" description="HTH merR-type" evidence="5">
    <location>
        <begin position="1"/>
        <end position="68"/>
    </location>
</feature>
<proteinExistence type="predicted"/>
<sequence>MQIGELAKRIGVSARSLRYYEQQGLLSPTRGDNGYRIYDELSIVRAENIKQLFEAGLTSADVIQYIENGCLDRPLAESPPCSAELDTVQERLAGLDERIARLQSLRERLVSHHTELAHAIEAEQVPESRG</sequence>
<keyword evidence="7" id="KW-1185">Reference proteome</keyword>
<dbReference type="PANTHER" id="PTHR30204">
    <property type="entry name" value="REDOX-CYCLING DRUG-SENSING TRANSCRIPTIONAL ACTIVATOR SOXR"/>
    <property type="match status" value="1"/>
</dbReference>
<dbReference type="SMART" id="SM00422">
    <property type="entry name" value="HTH_MERR"/>
    <property type="match status" value="1"/>
</dbReference>
<comment type="caution">
    <text evidence="6">The sequence shown here is derived from an EMBL/GenBank/DDBJ whole genome shotgun (WGS) entry which is preliminary data.</text>
</comment>
<keyword evidence="4" id="KW-0804">Transcription</keyword>
<dbReference type="InterPro" id="IPR000551">
    <property type="entry name" value="MerR-type_HTH_dom"/>
</dbReference>
<dbReference type="EMBL" id="JADBGI010000005">
    <property type="protein sequence ID" value="MBE2998410.1"/>
    <property type="molecule type" value="Genomic_DNA"/>
</dbReference>
<dbReference type="InterPro" id="IPR009061">
    <property type="entry name" value="DNA-bd_dom_put_sf"/>
</dbReference>
<evidence type="ECO:0000256" key="4">
    <source>
        <dbReference type="ARBA" id="ARBA00023163"/>
    </source>
</evidence>
<dbReference type="SUPFAM" id="SSF46955">
    <property type="entry name" value="Putative DNA-binding domain"/>
    <property type="match status" value="1"/>
</dbReference>
<dbReference type="PANTHER" id="PTHR30204:SF69">
    <property type="entry name" value="MERR-FAMILY TRANSCRIPTIONAL REGULATOR"/>
    <property type="match status" value="1"/>
</dbReference>
<dbReference type="PROSITE" id="PS50937">
    <property type="entry name" value="HTH_MERR_2"/>
    <property type="match status" value="1"/>
</dbReference>
<evidence type="ECO:0000259" key="5">
    <source>
        <dbReference type="PROSITE" id="PS50937"/>
    </source>
</evidence>
<dbReference type="InterPro" id="IPR047057">
    <property type="entry name" value="MerR_fam"/>
</dbReference>
<keyword evidence="2" id="KW-0805">Transcription regulation</keyword>
<evidence type="ECO:0000313" key="7">
    <source>
        <dbReference type="Proteomes" id="UP000806528"/>
    </source>
</evidence>
<keyword evidence="1" id="KW-0678">Repressor</keyword>
<dbReference type="Pfam" id="PF13411">
    <property type="entry name" value="MerR_1"/>
    <property type="match status" value="1"/>
</dbReference>
<evidence type="ECO:0000313" key="6">
    <source>
        <dbReference type="EMBL" id="MBE2998410.1"/>
    </source>
</evidence>
<evidence type="ECO:0000256" key="1">
    <source>
        <dbReference type="ARBA" id="ARBA00022491"/>
    </source>
</evidence>
<evidence type="ECO:0000256" key="2">
    <source>
        <dbReference type="ARBA" id="ARBA00023015"/>
    </source>
</evidence>
<keyword evidence="3" id="KW-0238">DNA-binding</keyword>
<accession>A0ABR9P3N1</accession>
<gene>
    <name evidence="6" type="ORF">IDM40_06770</name>
</gene>
<dbReference type="Gene3D" id="1.10.1660.10">
    <property type="match status" value="1"/>
</dbReference>
<evidence type="ECO:0000256" key="3">
    <source>
        <dbReference type="ARBA" id="ARBA00023125"/>
    </source>
</evidence>
<reference evidence="6 7" key="1">
    <citation type="submission" date="2020-09" db="EMBL/GenBank/DDBJ databases">
        <title>Diversity and distribution of actinomycetes associated with coral in the coast of Hainan.</title>
        <authorList>
            <person name="Li F."/>
        </authorList>
    </citation>
    <scope>NUCLEOTIDE SEQUENCE [LARGE SCALE GENOMIC DNA]</scope>
    <source>
        <strain evidence="6 7">HNM0947</strain>
    </source>
</reference>
<dbReference type="PROSITE" id="PS00552">
    <property type="entry name" value="HTH_MERR_1"/>
    <property type="match status" value="1"/>
</dbReference>